<dbReference type="SUPFAM" id="SSF57667">
    <property type="entry name" value="beta-beta-alpha zinc fingers"/>
    <property type="match status" value="5"/>
</dbReference>
<comment type="similarity">
    <text evidence="11">Belongs to the snail C2H2-type zinc-finger protein family.</text>
</comment>
<feature type="domain" description="C2H2-type" evidence="14">
    <location>
        <begin position="202"/>
        <end position="231"/>
    </location>
</feature>
<keyword evidence="3" id="KW-0479">Metal-binding</keyword>
<feature type="domain" description="C2H2-type" evidence="14">
    <location>
        <begin position="232"/>
        <end position="259"/>
    </location>
</feature>
<dbReference type="PROSITE" id="PS50157">
    <property type="entry name" value="ZINC_FINGER_C2H2_2"/>
    <property type="match status" value="9"/>
</dbReference>
<evidence type="ECO:0000256" key="6">
    <source>
        <dbReference type="ARBA" id="ARBA00022833"/>
    </source>
</evidence>
<dbReference type="PANTHER" id="PTHR24388">
    <property type="entry name" value="ZINC FINGER PROTEIN"/>
    <property type="match status" value="1"/>
</dbReference>
<dbReference type="InterPro" id="IPR050527">
    <property type="entry name" value="Snail/Krueppel_Znf"/>
</dbReference>
<dbReference type="GO" id="GO:0000978">
    <property type="term" value="F:RNA polymerase II cis-regulatory region sequence-specific DNA binding"/>
    <property type="evidence" value="ECO:0007669"/>
    <property type="project" value="TreeGrafter"/>
</dbReference>
<evidence type="ECO:0000256" key="1">
    <source>
        <dbReference type="ARBA" id="ARBA00004123"/>
    </source>
</evidence>
<feature type="region of interest" description="Disordered" evidence="13">
    <location>
        <begin position="407"/>
        <end position="438"/>
    </location>
</feature>
<feature type="domain" description="C2H2-type" evidence="14">
    <location>
        <begin position="342"/>
        <end position="370"/>
    </location>
</feature>
<protein>
    <recommendedName>
        <fullName evidence="14">C2H2-type domain-containing protein</fullName>
    </recommendedName>
</protein>
<dbReference type="Proteomes" id="UP001497623">
    <property type="component" value="Unassembled WGS sequence"/>
</dbReference>
<dbReference type="PANTHER" id="PTHR24388:SF54">
    <property type="entry name" value="PROTEIN ESCARGOT"/>
    <property type="match status" value="1"/>
</dbReference>
<evidence type="ECO:0000313" key="15">
    <source>
        <dbReference type="EMBL" id="CAL4142666.1"/>
    </source>
</evidence>
<sequence length="473" mass="53899">MDIADDEIDMAIDLMKFEANDDNSNSSDDVLREYSNVYAFVQTQMVKEFSDYGGDTSLITTPSGETVKSVKKKKPYQCMECDAVFTRQDAYIKHIGNHFTGETSPKVAPKKKKKRKPPLNRDNIDNGSGASNARSLVKNVRCTICGFRCLNKWKLNAHMVVHSAEKPFACDQCDFTAPRKFALKKHIRTEHDAGEAHIEKIYQCPFPDCDYTVNKKGSFTTHVRIHTGDKPYECHLCPYRCVSNSKLSVHLATHSGEKPHECHLCDQTFALKDGLNKHVRSHTKPFKCPQCEFRCAERPYLKEHMHKHTGERPFACHLCDYRCVSKTLLRSHTLTHSAIKPHVCEYCSFATNRKQELTRHIERIHYGIKHAPRETPYACDYCEYITNRKGELTKHVEMIHYGLDPAPKRPLGPKREYTKRPTGPRQPKYVPNEVLPPSLGQGTLGHPGIMGMPTTSAMAQMAHMSFGGYQFPH</sequence>
<accession>A0AAV2RYI5</accession>
<dbReference type="FunFam" id="3.30.160.60:FF:000446">
    <property type="entry name" value="Zinc finger protein"/>
    <property type="match status" value="2"/>
</dbReference>
<dbReference type="Pfam" id="PF00096">
    <property type="entry name" value="zf-C2H2"/>
    <property type="match status" value="3"/>
</dbReference>
<dbReference type="Pfam" id="PF13909">
    <property type="entry name" value="zf-H2C2_5"/>
    <property type="match status" value="1"/>
</dbReference>
<feature type="domain" description="C2H2-type" evidence="14">
    <location>
        <begin position="140"/>
        <end position="167"/>
    </location>
</feature>
<dbReference type="Gene3D" id="3.30.160.60">
    <property type="entry name" value="Classic Zinc Finger"/>
    <property type="match status" value="10"/>
</dbReference>
<feature type="domain" description="C2H2-type" evidence="14">
    <location>
        <begin position="76"/>
        <end position="103"/>
    </location>
</feature>
<evidence type="ECO:0000256" key="11">
    <source>
        <dbReference type="ARBA" id="ARBA00037948"/>
    </source>
</evidence>
<feature type="domain" description="C2H2-type" evidence="14">
    <location>
        <begin position="314"/>
        <end position="341"/>
    </location>
</feature>
<keyword evidence="8" id="KW-0238">DNA-binding</keyword>
<dbReference type="GO" id="GO:0005634">
    <property type="term" value="C:nucleus"/>
    <property type="evidence" value="ECO:0007669"/>
    <property type="project" value="UniProtKB-SubCell"/>
</dbReference>
<keyword evidence="7" id="KW-0805">Transcription regulation</keyword>
<dbReference type="EMBL" id="CAXKWB010033318">
    <property type="protein sequence ID" value="CAL4142666.1"/>
    <property type="molecule type" value="Genomic_DNA"/>
</dbReference>
<evidence type="ECO:0000256" key="4">
    <source>
        <dbReference type="ARBA" id="ARBA00022737"/>
    </source>
</evidence>
<evidence type="ECO:0000256" key="3">
    <source>
        <dbReference type="ARBA" id="ARBA00022723"/>
    </source>
</evidence>
<keyword evidence="10" id="KW-0539">Nucleus</keyword>
<dbReference type="FunFam" id="3.30.160.60:FF:000834">
    <property type="entry name" value="Uncharacterized protein"/>
    <property type="match status" value="1"/>
</dbReference>
<evidence type="ECO:0000256" key="10">
    <source>
        <dbReference type="ARBA" id="ARBA00023242"/>
    </source>
</evidence>
<dbReference type="GO" id="GO:0000981">
    <property type="term" value="F:DNA-binding transcription factor activity, RNA polymerase II-specific"/>
    <property type="evidence" value="ECO:0007669"/>
    <property type="project" value="TreeGrafter"/>
</dbReference>
<feature type="compositionally biased region" description="Basic residues" evidence="13">
    <location>
        <begin position="108"/>
        <end position="118"/>
    </location>
</feature>
<evidence type="ECO:0000313" key="16">
    <source>
        <dbReference type="Proteomes" id="UP001497623"/>
    </source>
</evidence>
<dbReference type="AlphaFoldDB" id="A0AAV2RYI5"/>
<dbReference type="InterPro" id="IPR013087">
    <property type="entry name" value="Znf_C2H2_type"/>
</dbReference>
<comment type="caution">
    <text evidence="15">The sequence shown here is derived from an EMBL/GenBank/DDBJ whole genome shotgun (WGS) entry which is preliminary data.</text>
</comment>
<keyword evidence="16" id="KW-1185">Reference proteome</keyword>
<feature type="domain" description="C2H2-type" evidence="14">
    <location>
        <begin position="377"/>
        <end position="405"/>
    </location>
</feature>
<evidence type="ECO:0000256" key="8">
    <source>
        <dbReference type="ARBA" id="ARBA00023125"/>
    </source>
</evidence>
<dbReference type="InterPro" id="IPR036236">
    <property type="entry name" value="Znf_C2H2_sf"/>
</dbReference>
<dbReference type="GO" id="GO:0008270">
    <property type="term" value="F:zinc ion binding"/>
    <property type="evidence" value="ECO:0007669"/>
    <property type="project" value="UniProtKB-KW"/>
</dbReference>
<keyword evidence="4" id="KW-0677">Repeat</keyword>
<dbReference type="FunFam" id="3.30.160.60:FF:001156">
    <property type="entry name" value="Zinc finger protein 407"/>
    <property type="match status" value="1"/>
</dbReference>
<evidence type="ECO:0000259" key="14">
    <source>
        <dbReference type="PROSITE" id="PS50157"/>
    </source>
</evidence>
<reference evidence="15 16" key="1">
    <citation type="submission" date="2024-05" db="EMBL/GenBank/DDBJ databases">
        <authorList>
            <person name="Wallberg A."/>
        </authorList>
    </citation>
    <scope>NUCLEOTIDE SEQUENCE [LARGE SCALE GENOMIC DNA]</scope>
</reference>
<name>A0AAV2RYI5_MEGNR</name>
<feature type="domain" description="C2H2-type" evidence="14">
    <location>
        <begin position="286"/>
        <end position="313"/>
    </location>
</feature>
<evidence type="ECO:0000256" key="12">
    <source>
        <dbReference type="PROSITE-ProRule" id="PRU00042"/>
    </source>
</evidence>
<comment type="subcellular location">
    <subcellularLocation>
        <location evidence="1">Nucleus</location>
    </subcellularLocation>
</comment>
<evidence type="ECO:0000256" key="2">
    <source>
        <dbReference type="ARBA" id="ARBA00006991"/>
    </source>
</evidence>
<gene>
    <name evidence="15" type="ORF">MNOR_LOCUS29170</name>
</gene>
<keyword evidence="5 12" id="KW-0863">Zinc-finger</keyword>
<evidence type="ECO:0000256" key="7">
    <source>
        <dbReference type="ARBA" id="ARBA00023015"/>
    </source>
</evidence>
<comment type="similarity">
    <text evidence="2">Belongs to the krueppel C2H2-type zinc-finger protein family.</text>
</comment>
<organism evidence="15 16">
    <name type="scientific">Meganyctiphanes norvegica</name>
    <name type="common">Northern krill</name>
    <name type="synonym">Thysanopoda norvegica</name>
    <dbReference type="NCBI Taxonomy" id="48144"/>
    <lineage>
        <taxon>Eukaryota</taxon>
        <taxon>Metazoa</taxon>
        <taxon>Ecdysozoa</taxon>
        <taxon>Arthropoda</taxon>
        <taxon>Crustacea</taxon>
        <taxon>Multicrustacea</taxon>
        <taxon>Malacostraca</taxon>
        <taxon>Eumalacostraca</taxon>
        <taxon>Eucarida</taxon>
        <taxon>Euphausiacea</taxon>
        <taxon>Euphausiidae</taxon>
        <taxon>Meganyctiphanes</taxon>
    </lineage>
</organism>
<keyword evidence="9" id="KW-0804">Transcription</keyword>
<feature type="region of interest" description="Disordered" evidence="13">
    <location>
        <begin position="101"/>
        <end position="130"/>
    </location>
</feature>
<dbReference type="SMART" id="SM00355">
    <property type="entry name" value="ZnF_C2H2"/>
    <property type="match status" value="10"/>
</dbReference>
<evidence type="ECO:0000256" key="13">
    <source>
        <dbReference type="SAM" id="MobiDB-lite"/>
    </source>
</evidence>
<proteinExistence type="inferred from homology"/>
<feature type="domain" description="C2H2-type" evidence="14">
    <location>
        <begin position="260"/>
        <end position="287"/>
    </location>
</feature>
<evidence type="ECO:0000256" key="5">
    <source>
        <dbReference type="ARBA" id="ARBA00022771"/>
    </source>
</evidence>
<keyword evidence="6" id="KW-0862">Zinc</keyword>
<dbReference type="PROSITE" id="PS00028">
    <property type="entry name" value="ZINC_FINGER_C2H2_1"/>
    <property type="match status" value="7"/>
</dbReference>
<evidence type="ECO:0000256" key="9">
    <source>
        <dbReference type="ARBA" id="ARBA00023163"/>
    </source>
</evidence>